<evidence type="ECO:0000256" key="4">
    <source>
        <dbReference type="ARBA" id="ARBA00013060"/>
    </source>
</evidence>
<dbReference type="FunFam" id="3.40.30.10:FF:000075">
    <property type="entry name" value="Glutathione S-transferase omega-1"/>
    <property type="match status" value="1"/>
</dbReference>
<dbReference type="Proteomes" id="UP000694406">
    <property type="component" value="Unplaced"/>
</dbReference>
<evidence type="ECO:0000256" key="6">
    <source>
        <dbReference type="ARBA" id="ARBA00023002"/>
    </source>
</evidence>
<evidence type="ECO:0000256" key="10">
    <source>
        <dbReference type="ARBA" id="ARBA00048353"/>
    </source>
</evidence>
<evidence type="ECO:0000259" key="17">
    <source>
        <dbReference type="PROSITE" id="PS50405"/>
    </source>
</evidence>
<dbReference type="PROSITE" id="PS50405">
    <property type="entry name" value="GST_CTER"/>
    <property type="match status" value="1"/>
</dbReference>
<dbReference type="CDD" id="cd03055">
    <property type="entry name" value="GST_N_Omega"/>
    <property type="match status" value="1"/>
</dbReference>
<dbReference type="SFLD" id="SFLDG00358">
    <property type="entry name" value="Main_(cytGST)"/>
    <property type="match status" value="1"/>
</dbReference>
<accession>A0A8C5SK71</accession>
<keyword evidence="6" id="KW-0560">Oxidoreductase</keyword>
<feature type="region of interest" description="Disordered" evidence="15">
    <location>
        <begin position="44"/>
        <end position="77"/>
    </location>
</feature>
<dbReference type="CDD" id="cd03184">
    <property type="entry name" value="GST_C_Omega"/>
    <property type="match status" value="1"/>
</dbReference>
<evidence type="ECO:0000259" key="16">
    <source>
        <dbReference type="PROSITE" id="PS50404"/>
    </source>
</evidence>
<dbReference type="InterPro" id="IPR050983">
    <property type="entry name" value="GST_Omega/HSP26"/>
</dbReference>
<dbReference type="InterPro" id="IPR004046">
    <property type="entry name" value="GST_C"/>
</dbReference>
<comment type="function">
    <text evidence="12">Exhibits glutathione-dependent thiol transferase activity. Has high dehydroascorbate reductase activity and may contribute to the recycling of ascorbic acid. Participates in the biotransformation of inorganic arsenic and reduces monomethylarsonic acid (MMA).</text>
</comment>
<comment type="catalytic activity">
    <reaction evidence="11">
        <text>L-dehydroascorbate + 2 glutathione = glutathione disulfide + L-ascorbate</text>
        <dbReference type="Rhea" id="RHEA:24424"/>
        <dbReference type="ChEBI" id="CHEBI:38290"/>
        <dbReference type="ChEBI" id="CHEBI:57925"/>
        <dbReference type="ChEBI" id="CHEBI:58297"/>
        <dbReference type="ChEBI" id="CHEBI:58539"/>
        <dbReference type="EC" id="1.8.5.1"/>
    </reaction>
</comment>
<dbReference type="PANTHER" id="PTHR43968:SF6">
    <property type="entry name" value="GLUTATHIONE S-TRANSFERASE OMEGA"/>
    <property type="match status" value="1"/>
</dbReference>
<dbReference type="PROSITE" id="PS50404">
    <property type="entry name" value="GST_NTER"/>
    <property type="match status" value="1"/>
</dbReference>
<dbReference type="Gene3D" id="1.20.1050.10">
    <property type="match status" value="1"/>
</dbReference>
<dbReference type="InterPro" id="IPR005442">
    <property type="entry name" value="GST_omega"/>
</dbReference>
<dbReference type="InterPro" id="IPR036282">
    <property type="entry name" value="Glutathione-S-Trfase_C_sf"/>
</dbReference>
<dbReference type="GO" id="GO:0019852">
    <property type="term" value="P:L-ascorbic acid metabolic process"/>
    <property type="evidence" value="ECO:0007669"/>
    <property type="project" value="UniProtKB-ARBA"/>
</dbReference>
<dbReference type="GO" id="GO:0045174">
    <property type="term" value="F:glutathione dehydrogenase (ascorbate) activity"/>
    <property type="evidence" value="ECO:0007669"/>
    <property type="project" value="UniProtKB-EC"/>
</dbReference>
<dbReference type="InterPro" id="IPR036249">
    <property type="entry name" value="Thioredoxin-like_sf"/>
</dbReference>
<dbReference type="Ensembl" id="ENSLLTT00000019575.1">
    <property type="protein sequence ID" value="ENSLLTP00000018875.1"/>
    <property type="gene ID" value="ENSLLTG00000014244.1"/>
</dbReference>
<evidence type="ECO:0000313" key="18">
    <source>
        <dbReference type="Ensembl" id="ENSLLTP00000018875.1"/>
    </source>
</evidence>
<evidence type="ECO:0000256" key="13">
    <source>
        <dbReference type="ARBA" id="ARBA00073883"/>
    </source>
</evidence>
<protein>
    <recommendedName>
        <fullName evidence="13">Glutathione S-transferase omega-2</fullName>
        <ecNumber evidence="4">1.20.4.2</ecNumber>
        <ecNumber evidence="2">1.8.5.1</ecNumber>
        <ecNumber evidence="3">2.5.1.18</ecNumber>
    </recommendedName>
    <alternativeName>
        <fullName evidence="14">Glutathione S-transferase omega 2-2</fullName>
    </alternativeName>
    <alternativeName>
        <fullName evidence="7">Glutathione-dependent dehydroascorbate reductase</fullName>
    </alternativeName>
    <alternativeName>
        <fullName evidence="8">Monomethylarsonic acid reductase</fullName>
    </alternativeName>
</protein>
<feature type="compositionally biased region" description="Basic and acidic residues" evidence="15">
    <location>
        <begin position="44"/>
        <end position="57"/>
    </location>
</feature>
<dbReference type="PANTHER" id="PTHR43968">
    <property type="match status" value="1"/>
</dbReference>
<organism evidence="18 19">
    <name type="scientific">Laticauda laticaudata</name>
    <name type="common">Blue-ringed sea krait</name>
    <name type="synonym">Blue-lipped sea krait</name>
    <dbReference type="NCBI Taxonomy" id="8630"/>
    <lineage>
        <taxon>Eukaryota</taxon>
        <taxon>Metazoa</taxon>
        <taxon>Chordata</taxon>
        <taxon>Craniata</taxon>
        <taxon>Vertebrata</taxon>
        <taxon>Euteleostomi</taxon>
        <taxon>Lepidosauria</taxon>
        <taxon>Squamata</taxon>
        <taxon>Bifurcata</taxon>
        <taxon>Unidentata</taxon>
        <taxon>Episquamata</taxon>
        <taxon>Toxicofera</taxon>
        <taxon>Serpentes</taxon>
        <taxon>Colubroidea</taxon>
        <taxon>Elapidae</taxon>
        <taxon>Laticaudinae</taxon>
        <taxon>Laticauda</taxon>
    </lineage>
</organism>
<dbReference type="Pfam" id="PF13409">
    <property type="entry name" value="GST_N_2"/>
    <property type="match status" value="1"/>
</dbReference>
<comment type="catalytic activity">
    <reaction evidence="10">
        <text>methylarsonate + 2 glutathione + H(+) = methylarsonous acid + glutathione disulfide + H2O</text>
        <dbReference type="Rhea" id="RHEA:15969"/>
        <dbReference type="ChEBI" id="CHEBI:15377"/>
        <dbReference type="ChEBI" id="CHEBI:15378"/>
        <dbReference type="ChEBI" id="CHEBI:17826"/>
        <dbReference type="ChEBI" id="CHEBI:33409"/>
        <dbReference type="ChEBI" id="CHEBI:57925"/>
        <dbReference type="ChEBI" id="CHEBI:58297"/>
        <dbReference type="EC" id="1.20.4.2"/>
    </reaction>
</comment>
<evidence type="ECO:0000256" key="14">
    <source>
        <dbReference type="ARBA" id="ARBA00083654"/>
    </source>
</evidence>
<reference evidence="18" key="1">
    <citation type="submission" date="2025-08" db="UniProtKB">
        <authorList>
            <consortium name="Ensembl"/>
        </authorList>
    </citation>
    <scope>IDENTIFICATION</scope>
</reference>
<dbReference type="GO" id="GO:0004364">
    <property type="term" value="F:glutathione transferase activity"/>
    <property type="evidence" value="ECO:0007669"/>
    <property type="project" value="UniProtKB-EC"/>
</dbReference>
<dbReference type="EC" id="2.5.1.18" evidence="3"/>
<evidence type="ECO:0000313" key="19">
    <source>
        <dbReference type="Proteomes" id="UP000694406"/>
    </source>
</evidence>
<comment type="catalytic activity">
    <reaction evidence="9">
        <text>RX + glutathione = an S-substituted glutathione + a halide anion + H(+)</text>
        <dbReference type="Rhea" id="RHEA:16437"/>
        <dbReference type="ChEBI" id="CHEBI:15378"/>
        <dbReference type="ChEBI" id="CHEBI:16042"/>
        <dbReference type="ChEBI" id="CHEBI:17792"/>
        <dbReference type="ChEBI" id="CHEBI:57925"/>
        <dbReference type="ChEBI" id="CHEBI:90779"/>
        <dbReference type="EC" id="2.5.1.18"/>
    </reaction>
</comment>
<dbReference type="AlphaFoldDB" id="A0A8C5SK71"/>
<dbReference type="SUPFAM" id="SSF47616">
    <property type="entry name" value="GST C-terminal domain-like"/>
    <property type="match status" value="1"/>
</dbReference>
<dbReference type="FunFam" id="1.20.1050.10:FF:000100">
    <property type="entry name" value="Glutathione S-transferase omega-2"/>
    <property type="match status" value="1"/>
</dbReference>
<dbReference type="GeneTree" id="ENSGT00940000155351"/>
<keyword evidence="19" id="KW-1185">Reference proteome</keyword>
<proteinExistence type="inferred from homology"/>
<dbReference type="InterPro" id="IPR040079">
    <property type="entry name" value="Glutathione_S-Trfase"/>
</dbReference>
<evidence type="ECO:0000256" key="9">
    <source>
        <dbReference type="ARBA" id="ARBA00047960"/>
    </source>
</evidence>
<dbReference type="InterPro" id="IPR004045">
    <property type="entry name" value="Glutathione_S-Trfase_N"/>
</dbReference>
<keyword evidence="5" id="KW-0808">Transferase</keyword>
<dbReference type="EC" id="1.8.5.1" evidence="2"/>
<dbReference type="SUPFAM" id="SSF52833">
    <property type="entry name" value="Thioredoxin-like"/>
    <property type="match status" value="1"/>
</dbReference>
<dbReference type="Pfam" id="PF14497">
    <property type="entry name" value="GST_C_3"/>
    <property type="match status" value="1"/>
</dbReference>
<evidence type="ECO:0000256" key="5">
    <source>
        <dbReference type="ARBA" id="ARBA00022679"/>
    </source>
</evidence>
<dbReference type="EC" id="1.20.4.2" evidence="4"/>
<evidence type="ECO:0000256" key="15">
    <source>
        <dbReference type="SAM" id="MobiDB-lite"/>
    </source>
</evidence>
<evidence type="ECO:0000256" key="7">
    <source>
        <dbReference type="ARBA" id="ARBA00032186"/>
    </source>
</evidence>
<evidence type="ECO:0000256" key="12">
    <source>
        <dbReference type="ARBA" id="ARBA00057980"/>
    </source>
</evidence>
<comment type="similarity">
    <text evidence="1">Belongs to the GST superfamily. Omega family.</text>
</comment>
<dbReference type="GO" id="GO:0006749">
    <property type="term" value="P:glutathione metabolic process"/>
    <property type="evidence" value="ECO:0007669"/>
    <property type="project" value="TreeGrafter"/>
</dbReference>
<dbReference type="GO" id="GO:0050610">
    <property type="term" value="F:methylarsonate reductase activity"/>
    <property type="evidence" value="ECO:0007669"/>
    <property type="project" value="UniProtKB-EC"/>
</dbReference>
<sequence length="334" mass="38072">MQPCPRVCHARRISRHRRTSIPSALRVVRSLPINLRGSLLSVQRRRETLPTKEEGGAKLRGGAGGKERRRLQGKKSLPPVAGSVFSLRARSKMSGEFARSLGKGNVAPGPVPEGTIRLYSMRYCPFAQRTRLILKAKGINHEIVNINLKNKPEWFFEKSPFGMVPVLETSKGQLIYESPITCEYLDEAYPEKKLYPVDPYEKAYQKMLLEFFSKLPPISYKYTLAIRNGEDASAPKSEYQEKLLKLEEMLANHKTKFFGGVSVSMIDYLIWPWFERMEAFQLTECLDHTPGLKCWVDLMKLDPAVQATITDPQIFKGFLELYFNNSVEACDYGL</sequence>
<reference evidence="18" key="2">
    <citation type="submission" date="2025-09" db="UniProtKB">
        <authorList>
            <consortium name="Ensembl"/>
        </authorList>
    </citation>
    <scope>IDENTIFICATION</scope>
</reference>
<dbReference type="PRINTS" id="PR01625">
    <property type="entry name" value="GSTRNSFRASEO"/>
</dbReference>
<dbReference type="SFLD" id="SFLDS00019">
    <property type="entry name" value="Glutathione_Transferase_(cytos"/>
    <property type="match status" value="1"/>
</dbReference>
<dbReference type="Gene3D" id="3.40.30.10">
    <property type="entry name" value="Glutaredoxin"/>
    <property type="match status" value="1"/>
</dbReference>
<evidence type="ECO:0000256" key="3">
    <source>
        <dbReference type="ARBA" id="ARBA00012452"/>
    </source>
</evidence>
<name>A0A8C5SK71_LATLA</name>
<feature type="domain" description="GST C-terminal" evidence="17">
    <location>
        <begin position="198"/>
        <end position="318"/>
    </location>
</feature>
<evidence type="ECO:0000256" key="11">
    <source>
        <dbReference type="ARBA" id="ARBA00049544"/>
    </source>
</evidence>
<dbReference type="PROSITE" id="PS51354">
    <property type="entry name" value="GLUTAREDOXIN_2"/>
    <property type="match status" value="1"/>
</dbReference>
<dbReference type="InterPro" id="IPR010987">
    <property type="entry name" value="Glutathione-S-Trfase_C-like"/>
</dbReference>
<evidence type="ECO:0000256" key="1">
    <source>
        <dbReference type="ARBA" id="ARBA00011067"/>
    </source>
</evidence>
<dbReference type="GO" id="GO:0005737">
    <property type="term" value="C:cytoplasm"/>
    <property type="evidence" value="ECO:0007669"/>
    <property type="project" value="InterPro"/>
</dbReference>
<evidence type="ECO:0000256" key="8">
    <source>
        <dbReference type="ARBA" id="ARBA00032681"/>
    </source>
</evidence>
<evidence type="ECO:0000256" key="2">
    <source>
        <dbReference type="ARBA" id="ARBA00012436"/>
    </source>
</evidence>
<feature type="domain" description="GST N-terminal" evidence="16">
    <location>
        <begin position="114"/>
        <end position="193"/>
    </location>
</feature>